<dbReference type="AlphaFoldDB" id="A0A840YXR9"/>
<name>A0A840YXR9_9SPHN</name>
<dbReference type="Gene3D" id="3.40.50.1110">
    <property type="entry name" value="SGNH hydrolase"/>
    <property type="match status" value="1"/>
</dbReference>
<feature type="chain" id="PRO_5032559880" description="PEP-CTERM sorting domain-containing protein" evidence="1">
    <location>
        <begin position="26"/>
        <end position="308"/>
    </location>
</feature>
<sequence>MTAFGTRFAVTAVATAMLAVAPVSAQNTKAAAGDHPQTVLFIGNSFTYGAHSPVWKYRWYTVNDLNGGDVGGVPALFKLFTQEAGLNYAVSLETSGGKSLQWHWDHKRQLVDRPWDHVVLQEYSTLDKQKPGDPASLVTYSGKFAQMFKAKNSHVDVSLTATWSRPDQTYLKTGAWYGKPITQMALDLRHGYDMAADASSDIDRVNPVGQVFSCAIAAGVGNPDPYNGIAYGKVDLWAYDHYHASRFGYYLEALTVFIDITGQDPRQFGSQEQAARELGISPDDAVRLQDVAWARTHGQDCATLFKPA</sequence>
<reference evidence="2 3" key="1">
    <citation type="submission" date="2020-08" db="EMBL/GenBank/DDBJ databases">
        <title>Genomic Encyclopedia of Type Strains, Phase IV (KMG-IV): sequencing the most valuable type-strain genomes for metagenomic binning, comparative biology and taxonomic classification.</title>
        <authorList>
            <person name="Goeker M."/>
        </authorList>
    </citation>
    <scope>NUCLEOTIDE SEQUENCE [LARGE SCALE GENOMIC DNA]</scope>
    <source>
        <strain evidence="2 3">DSM 27203</strain>
    </source>
</reference>
<protein>
    <recommendedName>
        <fullName evidence="4">PEP-CTERM sorting domain-containing protein</fullName>
    </recommendedName>
</protein>
<evidence type="ECO:0000313" key="2">
    <source>
        <dbReference type="EMBL" id="MBB5718551.1"/>
    </source>
</evidence>
<gene>
    <name evidence="2" type="ORF">FHR23_001474</name>
</gene>
<dbReference type="InterPro" id="IPR036514">
    <property type="entry name" value="SGNH_hydro_sf"/>
</dbReference>
<proteinExistence type="predicted"/>
<dbReference type="RefSeq" id="WP_184002425.1">
    <property type="nucleotide sequence ID" value="NZ_BAABIF010000013.1"/>
</dbReference>
<accession>A0A840YXR9</accession>
<keyword evidence="1" id="KW-0732">Signal</keyword>
<evidence type="ECO:0000313" key="3">
    <source>
        <dbReference type="Proteomes" id="UP000554342"/>
    </source>
</evidence>
<dbReference type="GO" id="GO:0016788">
    <property type="term" value="F:hydrolase activity, acting on ester bonds"/>
    <property type="evidence" value="ECO:0007669"/>
    <property type="project" value="UniProtKB-ARBA"/>
</dbReference>
<dbReference type="Proteomes" id="UP000554342">
    <property type="component" value="Unassembled WGS sequence"/>
</dbReference>
<feature type="signal peptide" evidence="1">
    <location>
        <begin position="1"/>
        <end position="25"/>
    </location>
</feature>
<evidence type="ECO:0008006" key="4">
    <source>
        <dbReference type="Google" id="ProtNLM"/>
    </source>
</evidence>
<evidence type="ECO:0000256" key="1">
    <source>
        <dbReference type="SAM" id="SignalP"/>
    </source>
</evidence>
<organism evidence="2 3">
    <name type="scientific">Stakelama sediminis</name>
    <dbReference type="NCBI Taxonomy" id="463200"/>
    <lineage>
        <taxon>Bacteria</taxon>
        <taxon>Pseudomonadati</taxon>
        <taxon>Pseudomonadota</taxon>
        <taxon>Alphaproteobacteria</taxon>
        <taxon>Sphingomonadales</taxon>
        <taxon>Sphingomonadaceae</taxon>
        <taxon>Stakelama</taxon>
    </lineage>
</organism>
<comment type="caution">
    <text evidence="2">The sequence shown here is derived from an EMBL/GenBank/DDBJ whole genome shotgun (WGS) entry which is preliminary data.</text>
</comment>
<dbReference type="EMBL" id="JACIJI010000002">
    <property type="protein sequence ID" value="MBB5718551.1"/>
    <property type="molecule type" value="Genomic_DNA"/>
</dbReference>
<keyword evidence="3" id="KW-1185">Reference proteome</keyword>